<evidence type="ECO:0000313" key="2">
    <source>
        <dbReference type="EMBL" id="RKD22720.1"/>
    </source>
</evidence>
<sequence>MAKLLKKRKFLSHKKVLSLIKRRMRTKRPLSLVRVGDGENIVLAQQGVWPIRKVLRTKWAKKSRRSNKKGVSLPNMRLRNQMIRALRRASIVGIPHRKERQIKAKRIFLRPLTEKNFRKYKIKPRHVCHTFINRHLPEKKEFWDMLKGKRVILISKWAKQFRRYVKNNYPKHRIRIIPISFSNYNQINRILKRVKPIKADIVLVSTGVNALVLVDQLARTQRRVAIDFGKAPMLILKRDKRVRPWKPRK</sequence>
<dbReference type="InterPro" id="IPR055171">
    <property type="entry name" value="GT-D-like"/>
</dbReference>
<reference evidence="2 3" key="1">
    <citation type="submission" date="2016-08" db="EMBL/GenBank/DDBJ databases">
        <title>Novel Firmicute Genomes.</title>
        <authorList>
            <person name="Poppleton D.I."/>
            <person name="Gribaldo S."/>
        </authorList>
    </citation>
    <scope>NUCLEOTIDE SEQUENCE [LARGE SCALE GENOMIC DNA]</scope>
    <source>
        <strain evidence="2 3">RAOx-1</strain>
    </source>
</reference>
<dbReference type="InterPro" id="IPR049785">
    <property type="entry name" value="GT-D-like_firm"/>
</dbReference>
<protein>
    <recommendedName>
        <fullName evidence="1">GT-D fold-like domain-containing protein</fullName>
    </recommendedName>
</protein>
<dbReference type="OrthoDB" id="2655332at2"/>
<evidence type="ECO:0000259" key="1">
    <source>
        <dbReference type="Pfam" id="PF22882"/>
    </source>
</evidence>
<dbReference type="Proteomes" id="UP000284219">
    <property type="component" value="Unassembled WGS sequence"/>
</dbReference>
<comment type="caution">
    <text evidence="2">The sequence shown here is derived from an EMBL/GenBank/DDBJ whole genome shotgun (WGS) entry which is preliminary data.</text>
</comment>
<dbReference type="EMBL" id="MCHY01000009">
    <property type="protein sequence ID" value="RKD22720.1"/>
    <property type="molecule type" value="Genomic_DNA"/>
</dbReference>
<evidence type="ECO:0000313" key="3">
    <source>
        <dbReference type="Proteomes" id="UP000284219"/>
    </source>
</evidence>
<gene>
    <name evidence="2" type="ORF">BEP19_10730</name>
</gene>
<accession>A0A419SG13</accession>
<proteinExistence type="predicted"/>
<dbReference type="NCBIfam" id="NF040628">
    <property type="entry name" value="GT-D_rel"/>
    <property type="match status" value="1"/>
</dbReference>
<keyword evidence="3" id="KW-1185">Reference proteome</keyword>
<dbReference type="Pfam" id="PF22882">
    <property type="entry name" value="GT-D-like"/>
    <property type="match status" value="1"/>
</dbReference>
<organism evidence="2 3">
    <name type="scientific">Ammoniphilus oxalaticus</name>
    <dbReference type="NCBI Taxonomy" id="66863"/>
    <lineage>
        <taxon>Bacteria</taxon>
        <taxon>Bacillati</taxon>
        <taxon>Bacillota</taxon>
        <taxon>Bacilli</taxon>
        <taxon>Bacillales</taxon>
        <taxon>Paenibacillaceae</taxon>
        <taxon>Aneurinibacillus group</taxon>
        <taxon>Ammoniphilus</taxon>
    </lineage>
</organism>
<feature type="domain" description="GT-D fold-like" evidence="1">
    <location>
        <begin position="11"/>
        <end position="233"/>
    </location>
</feature>
<dbReference type="AlphaFoldDB" id="A0A419SG13"/>
<dbReference type="RefSeq" id="WP_120190198.1">
    <property type="nucleotide sequence ID" value="NZ_MCHY01000009.1"/>
</dbReference>
<name>A0A419SG13_9BACL</name>